<accession>A0A9D9EPV3</accession>
<evidence type="ECO:0000313" key="3">
    <source>
        <dbReference type="Proteomes" id="UP000823616"/>
    </source>
</evidence>
<feature type="domain" description="PD-(D/E)XK endonuclease-like" evidence="1">
    <location>
        <begin position="682"/>
        <end position="971"/>
    </location>
</feature>
<name>A0A9D9EPV3_9SPIR</name>
<dbReference type="EMBL" id="JADIMS010000097">
    <property type="protein sequence ID" value="MBO8450536.1"/>
    <property type="molecule type" value="Genomic_DNA"/>
</dbReference>
<proteinExistence type="predicted"/>
<sequence length="979" mass="110807">MEGNVMDGADRQQPEQGFLGSVIRKYAAEDTVVFVFPSEITAGMWQEEALDFHPGRILPDERFIAWDRFKSIQTKQAQTDKSRAETTDLIRSWYAGNLAARNARAAAEGQPLFRAVIPPRFAAHSAGFRDWIAGILPQLDAWRRRYGDPANGADAEEKAEAADLDFIRQDYLRFLQRHNLAESGWLRQCSGGGKKYLILFPETIEDFAHYAPLLRAGQLTGNPAHFPDAEALGDFSAVCAPPFPCADYGFRRFDNFREEHRQIALGIERLLMQGVKPEHIAVSLANPEENAPYFMRELAIRGIPSVLRAGYVLGEGRAGKIFSRIQECVSENFSFRSMKRLLTLKTICWQTPDLPEKLIAFGIQNHCVSSWYEQNRFSDVWENAFRLDGEKTDARLEPWYKKLKAALRAMGAAKSFSALRTAWFMFRDSFLDTAAMREENNRETARCLEELSALIEMERCYGEYAPPDPLPFFLSRLQKKIYVPAGPRGGVSVFPYRVAAGTPFRFHFAAGMTQEDATVLYTRFGFLRKDKRMLLAGCGNTEQLESDASRAFFSLYLCGMPDGGNRGVFFSAAQRDAGGYKTVHNAFFADMQDEAKRGDAAWPRIPDDPFICEEQQKIPTRIYPLQKAGYGFYTAQAESREQKFSFLKQPFGSGNPSAPGIPENLLRRLSGKQKNKNGIAIITATDLKTFAECPAQWFLGKILSVEPGVFSAELIDERQLGLIFHEVLKNLYRFIRETDGCFLAAHAELYKSRIIPLAEDAAKNSREFRGPLTASILSTLTGRIQEGVQAVVDADCEILNGFIPQLLEEKISVQTADMEFRGTVDRISCDSGKTSNVIIDYKSGKYPKKADYKITEEDTMADFQLPLYVFLAEHAPAFSGKTAKITQAWIFSIREKKYYPVLHDESDQKLQSFFSEKRIQMFRSKEEFTPVIEAMLREANRFRDAIHTADFRPRGFQWEVCAGCSYKNICRRTYAVGTK</sequence>
<evidence type="ECO:0000313" key="2">
    <source>
        <dbReference type="EMBL" id="MBO8450536.1"/>
    </source>
</evidence>
<reference evidence="2" key="1">
    <citation type="submission" date="2020-10" db="EMBL/GenBank/DDBJ databases">
        <authorList>
            <person name="Gilroy R."/>
        </authorList>
    </citation>
    <scope>NUCLEOTIDE SEQUENCE</scope>
    <source>
        <strain evidence="2">B3-4054</strain>
    </source>
</reference>
<dbReference type="Gene3D" id="3.90.320.10">
    <property type="match status" value="1"/>
</dbReference>
<protein>
    <submittedName>
        <fullName evidence="2">PD-(D/E)XK nuclease family protein</fullName>
    </submittedName>
</protein>
<reference evidence="2" key="2">
    <citation type="journal article" date="2021" name="PeerJ">
        <title>Extensive microbial diversity within the chicken gut microbiome revealed by metagenomics and culture.</title>
        <authorList>
            <person name="Gilroy R."/>
            <person name="Ravi A."/>
            <person name="Getino M."/>
            <person name="Pursley I."/>
            <person name="Horton D.L."/>
            <person name="Alikhan N.F."/>
            <person name="Baker D."/>
            <person name="Gharbi K."/>
            <person name="Hall N."/>
            <person name="Watson M."/>
            <person name="Adriaenssens E.M."/>
            <person name="Foster-Nyarko E."/>
            <person name="Jarju S."/>
            <person name="Secka A."/>
            <person name="Antonio M."/>
            <person name="Oren A."/>
            <person name="Chaudhuri R.R."/>
            <person name="La Ragione R."/>
            <person name="Hildebrand F."/>
            <person name="Pallen M.J."/>
        </authorList>
    </citation>
    <scope>NUCLEOTIDE SEQUENCE</scope>
    <source>
        <strain evidence="2">B3-4054</strain>
    </source>
</reference>
<dbReference type="InterPro" id="IPR038726">
    <property type="entry name" value="PDDEXK_AddAB-type"/>
</dbReference>
<dbReference type="InterPro" id="IPR011604">
    <property type="entry name" value="PDDEXK-like_dom_sf"/>
</dbReference>
<dbReference type="SUPFAM" id="SSF52540">
    <property type="entry name" value="P-loop containing nucleoside triphosphate hydrolases"/>
    <property type="match status" value="1"/>
</dbReference>
<dbReference type="Pfam" id="PF12705">
    <property type="entry name" value="PDDEXK_1"/>
    <property type="match status" value="1"/>
</dbReference>
<evidence type="ECO:0000259" key="1">
    <source>
        <dbReference type="Pfam" id="PF12705"/>
    </source>
</evidence>
<dbReference type="Proteomes" id="UP000823616">
    <property type="component" value="Unassembled WGS sequence"/>
</dbReference>
<gene>
    <name evidence="2" type="ORF">IAA96_05455</name>
</gene>
<dbReference type="AlphaFoldDB" id="A0A9D9EPV3"/>
<organism evidence="2 3">
    <name type="scientific">Candidatus Avitreponema avistercoris</name>
    <dbReference type="NCBI Taxonomy" id="2840705"/>
    <lineage>
        <taxon>Bacteria</taxon>
        <taxon>Pseudomonadati</taxon>
        <taxon>Spirochaetota</taxon>
        <taxon>Spirochaetia</taxon>
        <taxon>Spirochaetales</taxon>
        <taxon>Candidatus Avitreponema</taxon>
    </lineage>
</organism>
<dbReference type="InterPro" id="IPR027417">
    <property type="entry name" value="P-loop_NTPase"/>
</dbReference>
<comment type="caution">
    <text evidence="2">The sequence shown here is derived from an EMBL/GenBank/DDBJ whole genome shotgun (WGS) entry which is preliminary data.</text>
</comment>